<dbReference type="AlphaFoldDB" id="A0A0F9FCY6"/>
<dbReference type="GO" id="GO:0016773">
    <property type="term" value="F:phosphotransferase activity, alcohol group as acceptor"/>
    <property type="evidence" value="ECO:0007669"/>
    <property type="project" value="InterPro"/>
</dbReference>
<protein>
    <recommendedName>
        <fullName evidence="2">D-glycero-beta-D-manno-heptose 1-phosphate adenylyltransferase</fullName>
        <ecNumber evidence="2">2.7.7.70</ecNumber>
    </recommendedName>
</protein>
<evidence type="ECO:0000256" key="9">
    <source>
        <dbReference type="ARBA" id="ARBA00023277"/>
    </source>
</evidence>
<dbReference type="InterPro" id="IPR002173">
    <property type="entry name" value="Carboh/pur_kinase_PfkB_CS"/>
</dbReference>
<keyword evidence="6" id="KW-0418">Kinase</keyword>
<dbReference type="PANTHER" id="PTHR43793">
    <property type="entry name" value="FAD SYNTHASE"/>
    <property type="match status" value="1"/>
</dbReference>
<reference evidence="13" key="1">
    <citation type="journal article" date="2015" name="Nature">
        <title>Complex archaea that bridge the gap between prokaryotes and eukaryotes.</title>
        <authorList>
            <person name="Spang A."/>
            <person name="Saw J.H."/>
            <person name="Jorgensen S.L."/>
            <person name="Zaremba-Niedzwiedzka K."/>
            <person name="Martijn J."/>
            <person name="Lind A.E."/>
            <person name="van Eijk R."/>
            <person name="Schleper C."/>
            <person name="Guy L."/>
            <person name="Ettema T.J."/>
        </authorList>
    </citation>
    <scope>NUCLEOTIDE SEQUENCE</scope>
</reference>
<evidence type="ECO:0000256" key="2">
    <source>
        <dbReference type="ARBA" id="ARBA00012519"/>
    </source>
</evidence>
<evidence type="ECO:0000256" key="3">
    <source>
        <dbReference type="ARBA" id="ARBA00022679"/>
    </source>
</evidence>
<dbReference type="PROSITE" id="PS00584">
    <property type="entry name" value="PFKB_KINASES_2"/>
    <property type="match status" value="1"/>
</dbReference>
<feature type="domain" description="Carbohydrate kinase PfkB" evidence="11">
    <location>
        <begin position="8"/>
        <end position="156"/>
    </location>
</feature>
<dbReference type="NCBIfam" id="TIGR02199">
    <property type="entry name" value="rfaE_dom_II"/>
    <property type="match status" value="1"/>
</dbReference>
<dbReference type="EC" id="2.7.7.70" evidence="2"/>
<proteinExistence type="predicted"/>
<dbReference type="UniPathway" id="UPA00958"/>
<keyword evidence="3" id="KW-0808">Transferase</keyword>
<dbReference type="GO" id="GO:0009244">
    <property type="term" value="P:lipopolysaccharide core region biosynthetic process"/>
    <property type="evidence" value="ECO:0007669"/>
    <property type="project" value="UniProtKB-UniPathway"/>
</dbReference>
<dbReference type="Gene3D" id="3.40.50.620">
    <property type="entry name" value="HUPs"/>
    <property type="match status" value="1"/>
</dbReference>
<keyword evidence="5" id="KW-0547">Nucleotide-binding</keyword>
<name>A0A0F9FCY6_9ZZZZ</name>
<organism evidence="13">
    <name type="scientific">marine sediment metagenome</name>
    <dbReference type="NCBI Taxonomy" id="412755"/>
    <lineage>
        <taxon>unclassified sequences</taxon>
        <taxon>metagenomes</taxon>
        <taxon>ecological metagenomes</taxon>
    </lineage>
</organism>
<keyword evidence="7" id="KW-0067">ATP-binding</keyword>
<dbReference type="EMBL" id="LAZR01033116">
    <property type="protein sequence ID" value="KKL49012.1"/>
    <property type="molecule type" value="Genomic_DNA"/>
</dbReference>
<comment type="catalytic activity">
    <reaction evidence="10">
        <text>D-glycero-beta-D-manno-heptose 1-phosphate + ATP + H(+) = ADP-D-glycero-beta-D-manno-heptose + diphosphate</text>
        <dbReference type="Rhea" id="RHEA:27465"/>
        <dbReference type="ChEBI" id="CHEBI:15378"/>
        <dbReference type="ChEBI" id="CHEBI:30616"/>
        <dbReference type="ChEBI" id="CHEBI:33019"/>
        <dbReference type="ChEBI" id="CHEBI:59967"/>
        <dbReference type="ChEBI" id="CHEBI:61593"/>
        <dbReference type="EC" id="2.7.7.70"/>
    </reaction>
</comment>
<dbReference type="PANTHER" id="PTHR43793:SF2">
    <property type="entry name" value="BIFUNCTIONAL PROTEIN HLDE"/>
    <property type="match status" value="1"/>
</dbReference>
<evidence type="ECO:0000256" key="8">
    <source>
        <dbReference type="ARBA" id="ARBA00023268"/>
    </source>
</evidence>
<sequence>ISDYFKGTVTEKIIKSTIKLAKQAQKISIADVKAYNFKLYRGIDLVTPNHKEASEMTGITGASESDIRDMGQIISNRLGSNVLITRAAEGMSLIKKGSKLLNFPTEAKEVYDVSGAGDTVVAALSLALAADTSYEDAVLIANQAAAIQVSKLGTAAVDQKELQKRFEAEYTKVRDRKEISQIIKKYQGDNKKVVFTSGCFDLLHPGHIKYLKKASELGDILVIGLNTDDSIKKIKGNGRPVVGEEQRAEMLSFLDFVDLVTFFSEDTPAGIISYLEPDVFVKGGDYQLKDLPEAEVVKSYGGEVVLVPFIEGFSSSKIIDKIKNSPN</sequence>
<dbReference type="GO" id="GO:0016779">
    <property type="term" value="F:nucleotidyltransferase activity"/>
    <property type="evidence" value="ECO:0007669"/>
    <property type="project" value="UniProtKB-KW"/>
</dbReference>
<feature type="non-terminal residue" evidence="13">
    <location>
        <position position="1"/>
    </location>
</feature>
<dbReference type="Pfam" id="PF01467">
    <property type="entry name" value="CTP_transf_like"/>
    <property type="match status" value="1"/>
</dbReference>
<dbReference type="SUPFAM" id="SSF53613">
    <property type="entry name" value="Ribokinase-like"/>
    <property type="match status" value="1"/>
</dbReference>
<keyword evidence="9" id="KW-0119">Carbohydrate metabolism</keyword>
<accession>A0A0F9FCY6</accession>
<dbReference type="SUPFAM" id="SSF52374">
    <property type="entry name" value="Nucleotidylyl transferase"/>
    <property type="match status" value="1"/>
</dbReference>
<dbReference type="InterPro" id="IPR029056">
    <property type="entry name" value="Ribokinase-like"/>
</dbReference>
<dbReference type="GO" id="GO:0005524">
    <property type="term" value="F:ATP binding"/>
    <property type="evidence" value="ECO:0007669"/>
    <property type="project" value="UniProtKB-KW"/>
</dbReference>
<evidence type="ECO:0000256" key="5">
    <source>
        <dbReference type="ARBA" id="ARBA00022741"/>
    </source>
</evidence>
<dbReference type="NCBIfam" id="TIGR00125">
    <property type="entry name" value="cyt_tran_rel"/>
    <property type="match status" value="1"/>
</dbReference>
<evidence type="ECO:0000259" key="11">
    <source>
        <dbReference type="Pfam" id="PF00294"/>
    </source>
</evidence>
<evidence type="ECO:0000256" key="7">
    <source>
        <dbReference type="ARBA" id="ARBA00022840"/>
    </source>
</evidence>
<evidence type="ECO:0000256" key="4">
    <source>
        <dbReference type="ARBA" id="ARBA00022695"/>
    </source>
</evidence>
<keyword evidence="8" id="KW-0511">Multifunctional enzyme</keyword>
<evidence type="ECO:0000313" key="13">
    <source>
        <dbReference type="EMBL" id="KKL49012.1"/>
    </source>
</evidence>
<comment type="caution">
    <text evidence="13">The sequence shown here is derived from an EMBL/GenBank/DDBJ whole genome shotgun (WGS) entry which is preliminary data.</text>
</comment>
<evidence type="ECO:0000256" key="6">
    <source>
        <dbReference type="ARBA" id="ARBA00022777"/>
    </source>
</evidence>
<dbReference type="InterPro" id="IPR011914">
    <property type="entry name" value="RfaE_dom_II"/>
</dbReference>
<dbReference type="GO" id="GO:0016301">
    <property type="term" value="F:kinase activity"/>
    <property type="evidence" value="ECO:0007669"/>
    <property type="project" value="UniProtKB-KW"/>
</dbReference>
<gene>
    <name evidence="13" type="ORF">LCGC14_2319780</name>
</gene>
<dbReference type="InterPro" id="IPR050385">
    <property type="entry name" value="Archaeal_FAD_synthase"/>
</dbReference>
<dbReference type="InterPro" id="IPR004821">
    <property type="entry name" value="Cyt_trans-like"/>
</dbReference>
<dbReference type="Pfam" id="PF00294">
    <property type="entry name" value="PfkB"/>
    <property type="match status" value="1"/>
</dbReference>
<dbReference type="Gene3D" id="3.40.1190.20">
    <property type="match status" value="1"/>
</dbReference>
<evidence type="ECO:0000256" key="10">
    <source>
        <dbReference type="ARBA" id="ARBA00047428"/>
    </source>
</evidence>
<comment type="pathway">
    <text evidence="1">Bacterial outer membrane biogenesis; LPS core biosynthesis.</text>
</comment>
<keyword evidence="4" id="KW-0548">Nucleotidyltransferase</keyword>
<dbReference type="InterPro" id="IPR014729">
    <property type="entry name" value="Rossmann-like_a/b/a_fold"/>
</dbReference>
<evidence type="ECO:0000256" key="1">
    <source>
        <dbReference type="ARBA" id="ARBA00004713"/>
    </source>
</evidence>
<dbReference type="InterPro" id="IPR011611">
    <property type="entry name" value="PfkB_dom"/>
</dbReference>
<feature type="domain" description="Cytidyltransferase-like" evidence="12">
    <location>
        <begin position="196"/>
        <end position="300"/>
    </location>
</feature>
<evidence type="ECO:0000259" key="12">
    <source>
        <dbReference type="Pfam" id="PF01467"/>
    </source>
</evidence>